<sequence>MHAAVVMVIMITACAEYFAAAYPAREAKFPGGEQKISGTVNCLHQQHPCLREGLLPHTDDKCYAPLERGPCPRGHVIMLDTHRVAEGLKGLCMEQRCPSGLVPLEGRCMPNAQVRKLLCASGPLHLDPAGNPLCGEFPGWKNLLQSYVQCSLKKKRQVKWTGRYNNKRVTWVHNALCAVQNDGNCGKGVSGVQPKLILTPEK</sequence>
<dbReference type="EMBL" id="JAZDUA010000070">
    <property type="protein sequence ID" value="KAK7869715.1"/>
    <property type="molecule type" value="Genomic_DNA"/>
</dbReference>
<reference evidence="2 3" key="1">
    <citation type="submission" date="2024-03" db="EMBL/GenBank/DDBJ databases">
        <title>The genome assembly and annotation of the cricket Gryllus longicercus Weissman &amp; Gray.</title>
        <authorList>
            <person name="Szrajer S."/>
            <person name="Gray D."/>
            <person name="Ylla G."/>
        </authorList>
    </citation>
    <scope>NUCLEOTIDE SEQUENCE [LARGE SCALE GENOMIC DNA]</scope>
    <source>
        <strain evidence="2">DAG 2021-001</strain>
        <tissue evidence="2">Whole body minus gut</tissue>
    </source>
</reference>
<evidence type="ECO:0008006" key="4">
    <source>
        <dbReference type="Google" id="ProtNLM"/>
    </source>
</evidence>
<keyword evidence="1" id="KW-0732">Signal</keyword>
<keyword evidence="3" id="KW-1185">Reference proteome</keyword>
<feature type="signal peptide" evidence="1">
    <location>
        <begin position="1"/>
        <end position="21"/>
    </location>
</feature>
<protein>
    <recommendedName>
        <fullName evidence="4">Accessory gland protein</fullName>
    </recommendedName>
</protein>
<proteinExistence type="predicted"/>
<feature type="chain" id="PRO_5043034428" description="Accessory gland protein" evidence="1">
    <location>
        <begin position="22"/>
        <end position="202"/>
    </location>
</feature>
<accession>A0AAN9ZCN1</accession>
<gene>
    <name evidence="2" type="ORF">R5R35_011784</name>
</gene>
<dbReference type="Proteomes" id="UP001378592">
    <property type="component" value="Unassembled WGS sequence"/>
</dbReference>
<evidence type="ECO:0000313" key="2">
    <source>
        <dbReference type="EMBL" id="KAK7869715.1"/>
    </source>
</evidence>
<evidence type="ECO:0000313" key="3">
    <source>
        <dbReference type="Proteomes" id="UP001378592"/>
    </source>
</evidence>
<evidence type="ECO:0000256" key="1">
    <source>
        <dbReference type="SAM" id="SignalP"/>
    </source>
</evidence>
<name>A0AAN9ZCN1_9ORTH</name>
<dbReference type="AlphaFoldDB" id="A0AAN9ZCN1"/>
<organism evidence="2 3">
    <name type="scientific">Gryllus longicercus</name>
    <dbReference type="NCBI Taxonomy" id="2509291"/>
    <lineage>
        <taxon>Eukaryota</taxon>
        <taxon>Metazoa</taxon>
        <taxon>Ecdysozoa</taxon>
        <taxon>Arthropoda</taxon>
        <taxon>Hexapoda</taxon>
        <taxon>Insecta</taxon>
        <taxon>Pterygota</taxon>
        <taxon>Neoptera</taxon>
        <taxon>Polyneoptera</taxon>
        <taxon>Orthoptera</taxon>
        <taxon>Ensifera</taxon>
        <taxon>Gryllidea</taxon>
        <taxon>Grylloidea</taxon>
        <taxon>Gryllidae</taxon>
        <taxon>Gryllinae</taxon>
        <taxon>Gryllus</taxon>
    </lineage>
</organism>
<comment type="caution">
    <text evidence="2">The sequence shown here is derived from an EMBL/GenBank/DDBJ whole genome shotgun (WGS) entry which is preliminary data.</text>
</comment>